<dbReference type="GO" id="GO:0003677">
    <property type="term" value="F:DNA binding"/>
    <property type="evidence" value="ECO:0007669"/>
    <property type="project" value="UniProtKB-UniRule"/>
</dbReference>
<dbReference type="GO" id="GO:0000160">
    <property type="term" value="P:phosphorelay signal transduction system"/>
    <property type="evidence" value="ECO:0007669"/>
    <property type="project" value="InterPro"/>
</dbReference>
<reference evidence="6 9" key="2">
    <citation type="submission" date="2023-03" db="EMBL/GenBank/DDBJ databases">
        <authorList>
            <person name="Shen W."/>
            <person name="Cai J."/>
        </authorList>
    </citation>
    <scope>NUCLEOTIDE SEQUENCE [LARGE SCALE GENOMIC DNA]</scope>
    <source>
        <strain evidence="6 9">Y2</strain>
    </source>
</reference>
<keyword evidence="2 4" id="KW-0238">DNA-binding</keyword>
<dbReference type="AlphaFoldDB" id="A0A2N8PTJ2"/>
<protein>
    <submittedName>
        <fullName evidence="6">Helix-turn-helix domain-containing protein</fullName>
    </submittedName>
    <submittedName>
        <fullName evidence="7">Winged helix family transcriptional regulator</fullName>
    </submittedName>
</protein>
<dbReference type="SUPFAM" id="SSF46894">
    <property type="entry name" value="C-terminal effector domain of the bipartite response regulators"/>
    <property type="match status" value="1"/>
</dbReference>
<gene>
    <name evidence="7" type="ORF">EK398_18260</name>
    <name evidence="6" type="ORF">P7D79_19395</name>
</gene>
<dbReference type="Pfam" id="PF00486">
    <property type="entry name" value="Trans_reg_C"/>
    <property type="match status" value="1"/>
</dbReference>
<comment type="caution">
    <text evidence="7">The sequence shown here is derived from an EMBL/GenBank/DDBJ whole genome shotgun (WGS) entry which is preliminary data.</text>
</comment>
<dbReference type="EMBL" id="JARPWY010000080">
    <property type="protein sequence ID" value="MDT2516395.1"/>
    <property type="molecule type" value="Genomic_DNA"/>
</dbReference>
<dbReference type="InterPro" id="IPR001867">
    <property type="entry name" value="OmpR/PhoB-type_DNA-bd"/>
</dbReference>
<feature type="DNA-binding region" description="OmpR/PhoB-type" evidence="4">
    <location>
        <begin position="132"/>
        <end position="235"/>
    </location>
</feature>
<evidence type="ECO:0000313" key="6">
    <source>
        <dbReference type="EMBL" id="MDT2516395.1"/>
    </source>
</evidence>
<keyword evidence="3" id="KW-0804">Transcription</keyword>
<evidence type="ECO:0000256" key="4">
    <source>
        <dbReference type="PROSITE-ProRule" id="PRU01091"/>
    </source>
</evidence>
<proteinExistence type="predicted"/>
<dbReference type="PROSITE" id="PS51755">
    <property type="entry name" value="OMPR_PHOB"/>
    <property type="match status" value="1"/>
</dbReference>
<name>A0A2N8PTJ2_ENTAV</name>
<dbReference type="SMART" id="SM00862">
    <property type="entry name" value="Trans_reg_C"/>
    <property type="match status" value="1"/>
</dbReference>
<dbReference type="RefSeq" id="WP_049219945.1">
    <property type="nucleotide sequence ID" value="NZ_JAEMPA010000075.1"/>
</dbReference>
<accession>A0A2N8PTJ2</accession>
<evidence type="ECO:0000256" key="2">
    <source>
        <dbReference type="ARBA" id="ARBA00023125"/>
    </source>
</evidence>
<organism evidence="7 8">
    <name type="scientific">Enterococcus avium</name>
    <name type="common">Streptococcus avium</name>
    <dbReference type="NCBI Taxonomy" id="33945"/>
    <lineage>
        <taxon>Bacteria</taxon>
        <taxon>Bacillati</taxon>
        <taxon>Bacillota</taxon>
        <taxon>Bacilli</taxon>
        <taxon>Lactobacillales</taxon>
        <taxon>Enterococcaceae</taxon>
        <taxon>Enterococcus</taxon>
    </lineage>
</organism>
<evidence type="ECO:0000259" key="5">
    <source>
        <dbReference type="PROSITE" id="PS51755"/>
    </source>
</evidence>
<dbReference type="Proteomes" id="UP000288388">
    <property type="component" value="Unassembled WGS sequence"/>
</dbReference>
<evidence type="ECO:0000313" key="9">
    <source>
        <dbReference type="Proteomes" id="UP001264335"/>
    </source>
</evidence>
<sequence>MKPMLILTKNLVLEQELQQQLQHLSYEVFCSVELLECLKASRHQKNTTTDTLQRYLLNYQAIILSETIADSEIRELLPILKSEKWGLLRKLGSKPNAKEEEQLHSLGVIDWLVVDHSIDYLREQLSEKLAPYQKDETNIVFLYKNESIQEMGNLVQLKRSLTKREQTTLDCLIQSKGSVVSREELCSQLWNERPNNSHLSQTSVLIKRIKMKLEIAGFDPEMIKTIWGSGYVLKKGVFEKDFLVKI</sequence>
<evidence type="ECO:0000256" key="1">
    <source>
        <dbReference type="ARBA" id="ARBA00023015"/>
    </source>
</evidence>
<evidence type="ECO:0000313" key="7">
    <source>
        <dbReference type="EMBL" id="RVU92468.1"/>
    </source>
</evidence>
<dbReference type="InterPro" id="IPR036388">
    <property type="entry name" value="WH-like_DNA-bd_sf"/>
</dbReference>
<feature type="domain" description="OmpR/PhoB-type" evidence="5">
    <location>
        <begin position="132"/>
        <end position="235"/>
    </location>
</feature>
<dbReference type="GO" id="GO:0006355">
    <property type="term" value="P:regulation of DNA-templated transcription"/>
    <property type="evidence" value="ECO:0007669"/>
    <property type="project" value="InterPro"/>
</dbReference>
<keyword evidence="1" id="KW-0805">Transcription regulation</keyword>
<dbReference type="Gene3D" id="1.10.10.10">
    <property type="entry name" value="Winged helix-like DNA-binding domain superfamily/Winged helix DNA-binding domain"/>
    <property type="match status" value="1"/>
</dbReference>
<dbReference type="EMBL" id="RYZS01000002">
    <property type="protein sequence ID" value="RVU92468.1"/>
    <property type="molecule type" value="Genomic_DNA"/>
</dbReference>
<reference evidence="7 8" key="1">
    <citation type="submission" date="2018-12" db="EMBL/GenBank/DDBJ databases">
        <title>A novel vanA-carrying plasmid in a clinical isolate of Enterococcus avium.</title>
        <authorList>
            <person name="Bernasconi O.J."/>
            <person name="Luzzaro F."/>
            <person name="Endimiani A."/>
        </authorList>
    </citation>
    <scope>NUCLEOTIDE SEQUENCE [LARGE SCALE GENOMIC DNA]</scope>
    <source>
        <strain evidence="7 8">LC0559/18</strain>
    </source>
</reference>
<dbReference type="CDD" id="cd00383">
    <property type="entry name" value="trans_reg_C"/>
    <property type="match status" value="1"/>
</dbReference>
<evidence type="ECO:0000256" key="3">
    <source>
        <dbReference type="ARBA" id="ARBA00023163"/>
    </source>
</evidence>
<dbReference type="Proteomes" id="UP001264335">
    <property type="component" value="Unassembled WGS sequence"/>
</dbReference>
<evidence type="ECO:0000313" key="8">
    <source>
        <dbReference type="Proteomes" id="UP000288388"/>
    </source>
</evidence>
<dbReference type="InterPro" id="IPR016032">
    <property type="entry name" value="Sig_transdc_resp-reg_C-effctor"/>
</dbReference>